<name>A0A6C0F9C3_9ZZZZ</name>
<organism evidence="1">
    <name type="scientific">viral metagenome</name>
    <dbReference type="NCBI Taxonomy" id="1070528"/>
    <lineage>
        <taxon>unclassified sequences</taxon>
        <taxon>metagenomes</taxon>
        <taxon>organismal metagenomes</taxon>
    </lineage>
</organism>
<dbReference type="EMBL" id="MN738830">
    <property type="protein sequence ID" value="QHT38447.1"/>
    <property type="molecule type" value="Genomic_DNA"/>
</dbReference>
<protein>
    <recommendedName>
        <fullName evidence="2">Glycosyltransferase</fullName>
    </recommendedName>
</protein>
<dbReference type="AlphaFoldDB" id="A0A6C0F9C3"/>
<evidence type="ECO:0008006" key="2">
    <source>
        <dbReference type="Google" id="ProtNLM"/>
    </source>
</evidence>
<dbReference type="Gene3D" id="3.40.50.11350">
    <property type="match status" value="1"/>
</dbReference>
<accession>A0A6C0F9C3</accession>
<sequence length="264" mass="30873">MKIAKFKFALKIVLLILLLLFAFYKKEPFTNSNINYTIKGKNDGFGAQYQAIMSGIALCKYKNYNYIHTPMKEIAHGADPIELNKFIGIPKHNNLKNQKIDKHEQYSREVHYSSNPDKYYTPEVLKIISDYYYSTPKPTIKNKNYIAIHIRRGDVSKSSYQERFVDNNYYLKLAKRMKKQYPNKEIKIFSQGKEEDFAELSKFCTLELNTDLQYTFHSMVEASVLITAKSSLSYAAALINKNKIYYIPFPHKPLKKWVIINNTV</sequence>
<evidence type="ECO:0000313" key="1">
    <source>
        <dbReference type="EMBL" id="QHT38447.1"/>
    </source>
</evidence>
<proteinExistence type="predicted"/>
<reference evidence="1" key="1">
    <citation type="journal article" date="2020" name="Nature">
        <title>Giant virus diversity and host interactions through global metagenomics.</title>
        <authorList>
            <person name="Schulz F."/>
            <person name="Roux S."/>
            <person name="Paez-Espino D."/>
            <person name="Jungbluth S."/>
            <person name="Walsh D.A."/>
            <person name="Denef V.J."/>
            <person name="McMahon K.D."/>
            <person name="Konstantinidis K.T."/>
            <person name="Eloe-Fadrosh E.A."/>
            <person name="Kyrpides N.C."/>
            <person name="Woyke T."/>
        </authorList>
    </citation>
    <scope>NUCLEOTIDE SEQUENCE</scope>
    <source>
        <strain evidence="1">GVMAG-S-ERX556101-89</strain>
    </source>
</reference>